<accession>S3CGZ2</accession>
<gene>
    <name evidence="2" type="ORF">GLAREA_01654</name>
</gene>
<name>S3CGZ2_GLAL2</name>
<organism evidence="2 3">
    <name type="scientific">Glarea lozoyensis (strain ATCC 20868 / MF5171)</name>
    <dbReference type="NCBI Taxonomy" id="1116229"/>
    <lineage>
        <taxon>Eukaryota</taxon>
        <taxon>Fungi</taxon>
        <taxon>Dikarya</taxon>
        <taxon>Ascomycota</taxon>
        <taxon>Pezizomycotina</taxon>
        <taxon>Leotiomycetes</taxon>
        <taxon>Helotiales</taxon>
        <taxon>Helotiaceae</taxon>
        <taxon>Glarea</taxon>
    </lineage>
</organism>
<evidence type="ECO:0000313" key="2">
    <source>
        <dbReference type="EMBL" id="EPE25742.1"/>
    </source>
</evidence>
<sequence>MRHSATVSVSSWLKRPFIGVDTWASRESRRKRRRANSPRPAMLPALRLSFSPPPSSSILSDTASIDLRRHISSRGSSVTTPHCTMCSRIDAGHCSSADQPTTLTDRPSSAQSMEEIIWMKSVEGRNGPLACRDQPILSGDSSYGIEQGALPEKRYQKSVSGDTVVVASCFYLPFFPKKTQVPDVDRSLHT</sequence>
<feature type="region of interest" description="Disordered" evidence="1">
    <location>
        <begin position="24"/>
        <end position="57"/>
    </location>
</feature>
<reference evidence="2 3" key="1">
    <citation type="journal article" date="2013" name="BMC Genomics">
        <title>Genomics-driven discovery of the pneumocandin biosynthetic gene cluster in the fungus Glarea lozoyensis.</title>
        <authorList>
            <person name="Chen L."/>
            <person name="Yue Q."/>
            <person name="Zhang X."/>
            <person name="Xiang M."/>
            <person name="Wang C."/>
            <person name="Li S."/>
            <person name="Che Y."/>
            <person name="Ortiz-Lopez F.J."/>
            <person name="Bills G.F."/>
            <person name="Liu X."/>
            <person name="An Z."/>
        </authorList>
    </citation>
    <scope>NUCLEOTIDE SEQUENCE [LARGE SCALE GENOMIC DNA]</scope>
    <source>
        <strain evidence="3">ATCC 20868 / MF5171</strain>
    </source>
</reference>
<proteinExistence type="predicted"/>
<dbReference type="GeneID" id="19460712"/>
<evidence type="ECO:0000313" key="3">
    <source>
        <dbReference type="Proteomes" id="UP000016922"/>
    </source>
</evidence>
<dbReference type="KEGG" id="glz:GLAREA_01654"/>
<dbReference type="AlphaFoldDB" id="S3CGZ2"/>
<dbReference type="EMBL" id="KE145371">
    <property type="protein sequence ID" value="EPE25742.1"/>
    <property type="molecule type" value="Genomic_DNA"/>
</dbReference>
<evidence type="ECO:0000256" key="1">
    <source>
        <dbReference type="SAM" id="MobiDB-lite"/>
    </source>
</evidence>
<protein>
    <submittedName>
        <fullName evidence="2">Uncharacterized protein</fullName>
    </submittedName>
</protein>
<dbReference type="Proteomes" id="UP000016922">
    <property type="component" value="Unassembled WGS sequence"/>
</dbReference>
<feature type="compositionally biased region" description="Low complexity" evidence="1">
    <location>
        <begin position="37"/>
        <end position="57"/>
    </location>
</feature>
<dbReference type="HOGENOM" id="CLU_1428124_0_0_1"/>
<keyword evidence="3" id="KW-1185">Reference proteome</keyword>
<dbReference type="RefSeq" id="XP_008087061.1">
    <property type="nucleotide sequence ID" value="XM_008088870.1"/>
</dbReference>